<sequence length="389" mass="42098">MPSVLCIAVPVHSCPNPTACHLCTHSIAAPRFCMLRFVPLQPLPSGAPTDGCTQRTVAAGLCALGSGARALLLPSRLRVRTRRRNCRGSRRRTLPCASRLPRPCVPGSRDASSRSPPCSRALRRITRTGAVCCVWALAPFGPHCAVPALAGACREVRARLRWSAPRRVAGRQGWRAGRAGTCFASASLWHGRARAGRCVTTSTTGTVSQLSVAPLAALTSAFRNVQFGAGPSERPCAARPDLLPLPNATQETHAETHAPSDVRQRQGQPAEHKAPRWMYQFAKNGHSDNTDGDTFTAAKRAETRHQARHATAPRQTPYPKRRASGGKGAGMTRSERGRRQAEEPNFLTHERSEASESHTAGRWRPQRRGANNKRSDRLNHTSEPSGEGA</sequence>
<evidence type="ECO:0000313" key="2">
    <source>
        <dbReference type="EMBL" id="CCD18381.1"/>
    </source>
</evidence>
<dbReference type="EMBL" id="CAEX01001024">
    <property type="protein sequence ID" value="CCD18381.1"/>
    <property type="molecule type" value="Genomic_DNA"/>
</dbReference>
<feature type="region of interest" description="Disordered" evidence="1">
    <location>
        <begin position="300"/>
        <end position="389"/>
    </location>
</feature>
<reference evidence="2 3" key="1">
    <citation type="journal article" date="2012" name="Proc. Natl. Acad. Sci. U.S.A.">
        <title>Antigenic diversity is generated by distinct evolutionary mechanisms in African trypanosome species.</title>
        <authorList>
            <person name="Jackson A.P."/>
            <person name="Berry A."/>
            <person name="Aslett M."/>
            <person name="Allison H.C."/>
            <person name="Burton P."/>
            <person name="Vavrova-Anderson J."/>
            <person name="Brown R."/>
            <person name="Browne H."/>
            <person name="Corton N."/>
            <person name="Hauser H."/>
            <person name="Gamble J."/>
            <person name="Gilderthorp R."/>
            <person name="Marcello L."/>
            <person name="McQuillan J."/>
            <person name="Otto T.D."/>
            <person name="Quail M.A."/>
            <person name="Sanders M.J."/>
            <person name="van Tonder A."/>
            <person name="Ginger M.L."/>
            <person name="Field M.C."/>
            <person name="Barry J.D."/>
            <person name="Hertz-Fowler C."/>
            <person name="Berriman M."/>
        </authorList>
    </citation>
    <scope>NUCLEOTIDE SEQUENCE</scope>
    <source>
        <strain evidence="2 3">Y486</strain>
    </source>
</reference>
<dbReference type="VEuPathDB" id="TriTrypDB:TvY486_0010610"/>
<dbReference type="Proteomes" id="UP000009027">
    <property type="component" value="Unassembled WGS sequence"/>
</dbReference>
<organism evidence="2 3">
    <name type="scientific">Trypanosoma vivax (strain Y486)</name>
    <dbReference type="NCBI Taxonomy" id="1055687"/>
    <lineage>
        <taxon>Eukaryota</taxon>
        <taxon>Discoba</taxon>
        <taxon>Euglenozoa</taxon>
        <taxon>Kinetoplastea</taxon>
        <taxon>Metakinetoplastina</taxon>
        <taxon>Trypanosomatida</taxon>
        <taxon>Trypanosomatidae</taxon>
        <taxon>Trypanosoma</taxon>
        <taxon>Duttonella</taxon>
    </lineage>
</organism>
<dbReference type="AlphaFoldDB" id="F9WLI9"/>
<feature type="region of interest" description="Disordered" evidence="1">
    <location>
        <begin position="250"/>
        <end position="273"/>
    </location>
</feature>
<feature type="compositionally biased region" description="Basic and acidic residues" evidence="1">
    <location>
        <begin position="252"/>
        <end position="273"/>
    </location>
</feature>
<accession>F9WLI9</accession>
<gene>
    <name evidence="2" type="ORF">TvY486_0010610</name>
</gene>
<proteinExistence type="predicted"/>
<keyword evidence="3" id="KW-1185">Reference proteome</keyword>
<feature type="compositionally biased region" description="Basic and acidic residues" evidence="1">
    <location>
        <begin position="333"/>
        <end position="356"/>
    </location>
</feature>
<evidence type="ECO:0000256" key="1">
    <source>
        <dbReference type="SAM" id="MobiDB-lite"/>
    </source>
</evidence>
<name>F9WLI9_TRYVY</name>
<protein>
    <submittedName>
        <fullName evidence="2">Uncharacterized protein</fullName>
    </submittedName>
</protein>
<evidence type="ECO:0000313" key="3">
    <source>
        <dbReference type="Proteomes" id="UP000009027"/>
    </source>
</evidence>